<reference evidence="1" key="1">
    <citation type="submission" date="2023-03" db="UniProtKB">
        <authorList>
            <consortium name="EnsemblPlants"/>
        </authorList>
    </citation>
    <scope>IDENTIFICATION</scope>
</reference>
<dbReference type="EnsemblPlants" id="MELO3C012709.2.1">
    <property type="protein sequence ID" value="MELO3C012709.2.1"/>
    <property type="gene ID" value="MELO3C012709.2"/>
</dbReference>
<protein>
    <submittedName>
        <fullName evidence="1">Uncharacterized protein</fullName>
    </submittedName>
</protein>
<organism evidence="1">
    <name type="scientific">Cucumis melo</name>
    <name type="common">Muskmelon</name>
    <dbReference type="NCBI Taxonomy" id="3656"/>
    <lineage>
        <taxon>Eukaryota</taxon>
        <taxon>Viridiplantae</taxon>
        <taxon>Streptophyta</taxon>
        <taxon>Embryophyta</taxon>
        <taxon>Tracheophyta</taxon>
        <taxon>Spermatophyta</taxon>
        <taxon>Magnoliopsida</taxon>
        <taxon>eudicotyledons</taxon>
        <taxon>Gunneridae</taxon>
        <taxon>Pentapetalae</taxon>
        <taxon>rosids</taxon>
        <taxon>fabids</taxon>
        <taxon>Cucurbitales</taxon>
        <taxon>Cucurbitaceae</taxon>
        <taxon>Benincaseae</taxon>
        <taxon>Cucumis</taxon>
    </lineage>
</organism>
<proteinExistence type="predicted"/>
<dbReference type="AlphaFoldDB" id="A0A9I9D450"/>
<name>A0A9I9D450_CUCME</name>
<accession>A0A9I9D450</accession>
<dbReference type="Gramene" id="MELO3C012709.2.1">
    <property type="protein sequence ID" value="MELO3C012709.2.1"/>
    <property type="gene ID" value="MELO3C012709.2"/>
</dbReference>
<sequence length="55" mass="6611">MKIDQDTNLQQRLRAMKMKTKMNLATGSLTTWIVNGEERRRRRMRLKEMKMGDGR</sequence>
<evidence type="ECO:0000313" key="1">
    <source>
        <dbReference type="EnsemblPlants" id="MELO3C012709.2.1"/>
    </source>
</evidence>